<dbReference type="InterPro" id="IPR027417">
    <property type="entry name" value="P-loop_NTPase"/>
</dbReference>
<feature type="coiled-coil region" evidence="4">
    <location>
        <begin position="455"/>
        <end position="482"/>
    </location>
</feature>
<dbReference type="EMBL" id="CP014160">
    <property type="protein sequence ID" value="AMB94295.1"/>
    <property type="molecule type" value="Genomic_DNA"/>
</dbReference>
<dbReference type="KEGG" id="asan:AWM72_05735"/>
<dbReference type="GO" id="GO:0006302">
    <property type="term" value="P:double-strand break repair"/>
    <property type="evidence" value="ECO:0007669"/>
    <property type="project" value="InterPro"/>
</dbReference>
<evidence type="ECO:0000313" key="7">
    <source>
        <dbReference type="EMBL" id="PKZ22470.1"/>
    </source>
</evidence>
<dbReference type="PANTHER" id="PTHR32114:SF2">
    <property type="entry name" value="ABC TRANSPORTER ABCH.3"/>
    <property type="match status" value="1"/>
</dbReference>
<keyword evidence="4" id="KW-0175">Coiled coil</keyword>
<dbReference type="Gene3D" id="3.40.50.300">
    <property type="entry name" value="P-loop containing nucleotide triphosphate hydrolases"/>
    <property type="match status" value="2"/>
</dbReference>
<dbReference type="OrthoDB" id="9795626at2"/>
<dbReference type="Pfam" id="PF13558">
    <property type="entry name" value="SbcC_Walker_B"/>
    <property type="match status" value="1"/>
</dbReference>
<feature type="domain" description="Rad50/SbcC-type AAA" evidence="5">
    <location>
        <begin position="6"/>
        <end position="213"/>
    </location>
</feature>
<organism evidence="6 8">
    <name type="scientific">Aerococcus sanguinicola</name>
    <dbReference type="NCBI Taxonomy" id="119206"/>
    <lineage>
        <taxon>Bacteria</taxon>
        <taxon>Bacillati</taxon>
        <taxon>Bacillota</taxon>
        <taxon>Bacilli</taxon>
        <taxon>Lactobacillales</taxon>
        <taxon>Aerococcaceae</taxon>
        <taxon>Aerococcus</taxon>
    </lineage>
</organism>
<reference evidence="6 8" key="1">
    <citation type="journal article" date="2016" name="Genome Announc.">
        <title>Complete Genome Sequences of Aerococcus christensenii CCUG 28831T, Aerococcus sanguinicola CCUG 43001T, Aerococcus urinae CCUG 36881T, Aerococcus urinaeequi CCUG 28094T, Aerococcus urinaehominis CCUG 42038 BT, and Aerococcus viridans CCUG 4311T.</title>
        <authorList>
            <person name="Carkaci D."/>
            <person name="Dargis R."/>
            <person name="Nielsen X.C."/>
            <person name="Skovgaard O."/>
            <person name="Fuursted K."/>
            <person name="Christensen J.J."/>
        </authorList>
    </citation>
    <scope>NUCLEOTIDE SEQUENCE [LARGE SCALE GENOMIC DNA]</scope>
    <source>
        <strain evidence="6 8">CCUG43001</strain>
    </source>
</reference>
<feature type="coiled-coil region" evidence="4">
    <location>
        <begin position="311"/>
        <end position="352"/>
    </location>
</feature>
<evidence type="ECO:0000256" key="3">
    <source>
        <dbReference type="ARBA" id="ARBA00013368"/>
    </source>
</evidence>
<evidence type="ECO:0000256" key="4">
    <source>
        <dbReference type="SAM" id="Coils"/>
    </source>
</evidence>
<proteinExistence type="inferred from homology"/>
<dbReference type="Pfam" id="PF13476">
    <property type="entry name" value="AAA_23"/>
    <property type="match status" value="1"/>
</dbReference>
<feature type="coiled-coil region" evidence="4">
    <location>
        <begin position="390"/>
        <end position="431"/>
    </location>
</feature>
<dbReference type="InterPro" id="IPR038729">
    <property type="entry name" value="Rad50/SbcC_AAA"/>
</dbReference>
<name>A0A0X8FBH5_9LACT</name>
<accession>A0A0X8FBH5</accession>
<comment type="subunit">
    <text evidence="2">Heterodimer of SbcC and SbcD.</text>
</comment>
<dbReference type="Proteomes" id="UP000069912">
    <property type="component" value="Chromosome"/>
</dbReference>
<evidence type="ECO:0000256" key="1">
    <source>
        <dbReference type="ARBA" id="ARBA00006930"/>
    </source>
</evidence>
<gene>
    <name evidence="6" type="ORF">AWM72_05735</name>
    <name evidence="7" type="ORF">CYJ28_04970</name>
</gene>
<reference evidence="8" key="2">
    <citation type="submission" date="2016-01" db="EMBL/GenBank/DDBJ databases">
        <title>Six Aerococcus type strain genome sequencing and assembly using PacBio and Illumina Hiseq.</title>
        <authorList>
            <person name="Carkaci D."/>
            <person name="Dargis R."/>
            <person name="Nielsen X.C."/>
            <person name="Skovgaard O."/>
            <person name="Fuursted K."/>
            <person name="Christensen J.J."/>
        </authorList>
    </citation>
    <scope>NUCLEOTIDE SEQUENCE [LARGE SCALE GENOMIC DNA]</scope>
    <source>
        <strain evidence="8">CCUG43001</strain>
    </source>
</reference>
<dbReference type="Proteomes" id="UP000234239">
    <property type="component" value="Unassembled WGS sequence"/>
</dbReference>
<feature type="coiled-coil region" evidence="4">
    <location>
        <begin position="787"/>
        <end position="814"/>
    </location>
</feature>
<keyword evidence="8" id="KW-1185">Reference proteome</keyword>
<dbReference type="GO" id="GO:0016887">
    <property type="term" value="F:ATP hydrolysis activity"/>
    <property type="evidence" value="ECO:0007669"/>
    <property type="project" value="InterPro"/>
</dbReference>
<dbReference type="PANTHER" id="PTHR32114">
    <property type="entry name" value="ABC TRANSPORTER ABCH.3"/>
    <property type="match status" value="1"/>
</dbReference>
<feature type="coiled-coil region" evidence="4">
    <location>
        <begin position="630"/>
        <end position="718"/>
    </location>
</feature>
<sequence>MKPIILEMQAFGPYRERMQIDFRDLGQTQLFLITGPTGAGKTTIFDAIVYALYGKTSGSSRQEAELKSDLASDHELSYIYLSFELGGKTYSVKRIPQQKGPSPKTQRPINLKASVTFDRGDRVFQKTQEANQALEELLGLSVDQFRQIVMLPQGEFKQLLEAPSREKEVIFRKIFTTYHLKNFQDDLLAKKQALEKEMGQDYQALKEDKTDILDLLDEASQEALREAANQEDFAAFADQVAEALENQRAGVKAAEKKIGDGQAESQVLNQHLERLKEADRLAQAQVDLDQKSSVYHKAKADWDFYQKTRPLAKNQADLEQLAEVISQERKRLGEVEAEASQYQAAKEAAQTSLEASQDSYAQVDDWEEKLAQMRLEEHDLKTWLKKREGAQALDQSIQTSQKRLLALQEDQEGFAQKIDLAKEKAQQLQNQWLNPDDLLKERYQLENKQATYATYRHLMASKQEQTDQLSQLELDYQAAQETWRQTQSALEAGRLREQADYLGKLAADLVPGQACPLCGSLDHPAVYEGTSDQEGPVPDTDSLEAEERQAYQDLTQLGSQLGYAQKEMQKLTDQLEDQAKEGNFSSDLVEEDRRLKTQADQLLAKEKAQAQRQRDYDQVQEDLVTYQEKQVAVRQEEGQLEERLDNQERQYKDLKEDMQALAAQLNYQEMDDLLAAEKELEQKIQKVKEAYQKAQASFQAASDQVVRLKAQKAGLEESLGRQDQRYQEGWSHFQASLTDFDLTAEDLSNYHRADKDWSAVEKFWRNYEQDRYALDQQIAKNRQALAAREEALDLDQTQARLQEVSEQVQKEQQYRDRRLTQLTRLDQLDQAFNARLARYQAQSQHYGELVLLAEVANGTRSGSQRISFERYILAYYFDQIIQQANRRFKQMTSGRYQFLRERTDKGGTAAKGLDLAVMDYYSGSSRSVQSLSGGESFKASLSLALALSDVIQNHAGGIEISTLFIDEGFGSLDEESLHQAMDTLIELQEASGRLIAIISHVEELKQELPVQLAVTASPAGSRCAFRGLTR</sequence>
<dbReference type="RefSeq" id="WP_067974653.1">
    <property type="nucleotide sequence ID" value="NZ_CAJHKM010000001.1"/>
</dbReference>
<dbReference type="EMBL" id="PKGY01000002">
    <property type="protein sequence ID" value="PKZ22470.1"/>
    <property type="molecule type" value="Genomic_DNA"/>
</dbReference>
<evidence type="ECO:0000313" key="9">
    <source>
        <dbReference type="Proteomes" id="UP000234239"/>
    </source>
</evidence>
<evidence type="ECO:0000313" key="8">
    <source>
        <dbReference type="Proteomes" id="UP000069912"/>
    </source>
</evidence>
<reference evidence="7 9" key="3">
    <citation type="submission" date="2017-12" db="EMBL/GenBank/DDBJ databases">
        <title>Phylogenetic diversity of female urinary microbiome.</title>
        <authorList>
            <person name="Thomas-White K."/>
            <person name="Wolfe A.J."/>
        </authorList>
    </citation>
    <scope>NUCLEOTIDE SEQUENCE [LARGE SCALE GENOMIC DNA]</scope>
    <source>
        <strain evidence="7 9">UMB0139</strain>
    </source>
</reference>
<evidence type="ECO:0000256" key="2">
    <source>
        <dbReference type="ARBA" id="ARBA00011322"/>
    </source>
</evidence>
<comment type="similarity">
    <text evidence="1">Belongs to the SMC family. SbcC subfamily.</text>
</comment>
<protein>
    <recommendedName>
        <fullName evidence="3">Nuclease SbcCD subunit C</fullName>
    </recommendedName>
</protein>
<dbReference type="GeneID" id="92903567"/>
<evidence type="ECO:0000259" key="5">
    <source>
        <dbReference type="Pfam" id="PF13476"/>
    </source>
</evidence>
<evidence type="ECO:0000313" key="6">
    <source>
        <dbReference type="EMBL" id="AMB94295.1"/>
    </source>
</evidence>
<dbReference type="AlphaFoldDB" id="A0A0X8FBH5"/>
<feature type="coiled-coil region" evidence="4">
    <location>
        <begin position="202"/>
        <end position="257"/>
    </location>
</feature>
<dbReference type="SUPFAM" id="SSF52540">
    <property type="entry name" value="P-loop containing nucleoside triphosphate hydrolases"/>
    <property type="match status" value="1"/>
</dbReference>